<feature type="compositionally biased region" description="Pro residues" evidence="4">
    <location>
        <begin position="41"/>
        <end position="51"/>
    </location>
</feature>
<feature type="region of interest" description="Disordered" evidence="4">
    <location>
        <begin position="12"/>
        <end position="59"/>
    </location>
</feature>
<evidence type="ECO:0000313" key="6">
    <source>
        <dbReference type="EMBL" id="KAB1223926.1"/>
    </source>
</evidence>
<dbReference type="Gene3D" id="1.25.40.10">
    <property type="entry name" value="Tetratricopeptide repeat domain"/>
    <property type="match status" value="3"/>
</dbReference>
<sequence>MREFVILRYSSSIATPSHQPQHHQHRHYHSTKPYRSSLPNPKSPPPSPPIPSLHSPSPLRSARRGVPLRYYADLASKLAGRGRLEEFAMIVESMTLSAANSAKFVSALSAERVAEGILTGLREGNVRTVIEVLSRVEKLRVAPFKLFDGSATELLGVECRRLVEYGEVEEFVELMEVLAGLRLPITEILEPSDIIRVFVHKRTPNLAIRYACILPHAHIFFCTIIHEFGKKGDLVSALKAYEASKQNLSGPNMYVYRTIMDVCGLCGDYMKSRYIYEDLLNKKITPNIYVFNSLMNVNAHDMNYIFHVYKNMQNLGVTADMASYNILLKACCLAGRVDLAQDIYKEVQQLESTGVLKLDVFTYSTIVKVFADAKLWQMALHIKEDMLSTGVAPNLVAWSSLIRACANAGLIEKAIVLFEEMLLAGCEPNAQCCNILLHACVEDCQYDRAFRLFHSWKGSRVSETTNGDYHRDTHTNLSVEHMSTNCSTRVPSCVTNSHHLNFSKKFPFTPTTATYNILMKACGTDYYRAKALMDEMKAVGLSPNHITWSILIDICGGVGNVDGAIQILRNMLAYGSQPDVVAYTTAIKVCVERKNLKLAFLLFEEMKNNQIRPNSVTYNTILRARRRYGSLWEVQQCLSIYQDMRKAGYKSNDYYLETLIEEWCEGVIQEEDENQGLCNSCSKTKIGRSRSVLLEKIAIHLQKSNAESLSIDLQGLTKVEARIVVLAVLRMIKEIYHSYGHSVKDDIFIILGVSKVGTDPTKHNSEVRHAMIKLLRNELELEVISVGPRNAQYESDLELEELVGRDRLPRELECSTRRPAVVQRLKVTRRSLLDWLQRRVDSIGR</sequence>
<feature type="repeat" description="PPR" evidence="3">
    <location>
        <begin position="359"/>
        <end position="393"/>
    </location>
</feature>
<protein>
    <recommendedName>
        <fullName evidence="5">PROP1-like PPR domain-containing protein</fullName>
    </recommendedName>
</protein>
<feature type="repeat" description="PPR" evidence="3">
    <location>
        <begin position="394"/>
        <end position="428"/>
    </location>
</feature>
<dbReference type="Pfam" id="PF13812">
    <property type="entry name" value="PPR_3"/>
    <property type="match status" value="2"/>
</dbReference>
<dbReference type="Proteomes" id="UP000516437">
    <property type="component" value="Chromosome 2"/>
</dbReference>
<dbReference type="GO" id="GO:0003729">
    <property type="term" value="F:mRNA binding"/>
    <property type="evidence" value="ECO:0007669"/>
    <property type="project" value="TreeGrafter"/>
</dbReference>
<evidence type="ECO:0000256" key="4">
    <source>
        <dbReference type="SAM" id="MobiDB-lite"/>
    </source>
</evidence>
<feature type="repeat" description="PPR" evidence="3">
    <location>
        <begin position="544"/>
        <end position="578"/>
    </location>
</feature>
<dbReference type="EMBL" id="RXIC02000020">
    <property type="protein sequence ID" value="KAB1223926.1"/>
    <property type="molecule type" value="Genomic_DNA"/>
</dbReference>
<dbReference type="InterPro" id="IPR051114">
    <property type="entry name" value="Mito_RNA_Proc_CCM1"/>
</dbReference>
<dbReference type="GO" id="GO:0007005">
    <property type="term" value="P:mitochondrion organization"/>
    <property type="evidence" value="ECO:0007669"/>
    <property type="project" value="TreeGrafter"/>
</dbReference>
<evidence type="ECO:0000256" key="1">
    <source>
        <dbReference type="ARBA" id="ARBA00007626"/>
    </source>
</evidence>
<dbReference type="Pfam" id="PF13041">
    <property type="entry name" value="PPR_2"/>
    <property type="match status" value="1"/>
</dbReference>
<keyword evidence="7" id="KW-1185">Reference proteome</keyword>
<evidence type="ECO:0000256" key="3">
    <source>
        <dbReference type="PROSITE-ProRule" id="PRU00708"/>
    </source>
</evidence>
<dbReference type="GO" id="GO:0005739">
    <property type="term" value="C:mitochondrion"/>
    <property type="evidence" value="ECO:0007669"/>
    <property type="project" value="TreeGrafter"/>
</dbReference>
<evidence type="ECO:0000259" key="5">
    <source>
        <dbReference type="Pfam" id="PF17177"/>
    </source>
</evidence>
<dbReference type="InterPro" id="IPR002885">
    <property type="entry name" value="PPR_rpt"/>
</dbReference>
<feature type="repeat" description="PPR" evidence="3">
    <location>
        <begin position="320"/>
        <end position="350"/>
    </location>
</feature>
<dbReference type="GO" id="GO:0006396">
    <property type="term" value="P:RNA processing"/>
    <property type="evidence" value="ECO:0007669"/>
    <property type="project" value="TreeGrafter"/>
</dbReference>
<feature type="repeat" description="PPR" evidence="3">
    <location>
        <begin position="614"/>
        <end position="651"/>
    </location>
</feature>
<organism evidence="6 7">
    <name type="scientific">Morella rubra</name>
    <name type="common">Chinese bayberry</name>
    <dbReference type="NCBI Taxonomy" id="262757"/>
    <lineage>
        <taxon>Eukaryota</taxon>
        <taxon>Viridiplantae</taxon>
        <taxon>Streptophyta</taxon>
        <taxon>Embryophyta</taxon>
        <taxon>Tracheophyta</taxon>
        <taxon>Spermatophyta</taxon>
        <taxon>Magnoliopsida</taxon>
        <taxon>eudicotyledons</taxon>
        <taxon>Gunneridae</taxon>
        <taxon>Pentapetalae</taxon>
        <taxon>rosids</taxon>
        <taxon>fabids</taxon>
        <taxon>Fagales</taxon>
        <taxon>Myricaceae</taxon>
        <taxon>Morella</taxon>
    </lineage>
</organism>
<dbReference type="OrthoDB" id="185373at2759"/>
<proteinExistence type="inferred from homology"/>
<dbReference type="NCBIfam" id="TIGR00756">
    <property type="entry name" value="PPR"/>
    <property type="match status" value="5"/>
</dbReference>
<gene>
    <name evidence="6" type="ORF">CJ030_MR2G000639</name>
</gene>
<comment type="similarity">
    <text evidence="1">Belongs to the PPR family. P subfamily.</text>
</comment>
<comment type="caution">
    <text evidence="6">The sequence shown here is derived from an EMBL/GenBank/DDBJ whole genome shotgun (WGS) entry which is preliminary data.</text>
</comment>
<keyword evidence="2" id="KW-0677">Repeat</keyword>
<reference evidence="6 7" key="1">
    <citation type="journal article" date="2019" name="Plant Biotechnol. J.">
        <title>The red bayberry genome and genetic basis of sex determination.</title>
        <authorList>
            <person name="Jia H.M."/>
            <person name="Jia H.J."/>
            <person name="Cai Q.L."/>
            <person name="Wang Y."/>
            <person name="Zhao H.B."/>
            <person name="Yang W.F."/>
            <person name="Wang G.Y."/>
            <person name="Li Y.H."/>
            <person name="Zhan D.L."/>
            <person name="Shen Y.T."/>
            <person name="Niu Q.F."/>
            <person name="Chang L."/>
            <person name="Qiu J."/>
            <person name="Zhao L."/>
            <person name="Xie H.B."/>
            <person name="Fu W.Y."/>
            <person name="Jin J."/>
            <person name="Li X.W."/>
            <person name="Jiao Y."/>
            <person name="Zhou C.C."/>
            <person name="Tu T."/>
            <person name="Chai C.Y."/>
            <person name="Gao J.L."/>
            <person name="Fan L.J."/>
            <person name="van de Weg E."/>
            <person name="Wang J.Y."/>
            <person name="Gao Z.S."/>
        </authorList>
    </citation>
    <scope>NUCLEOTIDE SEQUENCE [LARGE SCALE GENOMIC DNA]</scope>
    <source>
        <tissue evidence="6">Leaves</tissue>
    </source>
</reference>
<evidence type="ECO:0000256" key="2">
    <source>
        <dbReference type="ARBA" id="ARBA00022737"/>
    </source>
</evidence>
<dbReference type="AlphaFoldDB" id="A0A6A1WHM7"/>
<evidence type="ECO:0000313" key="7">
    <source>
        <dbReference type="Proteomes" id="UP000516437"/>
    </source>
</evidence>
<dbReference type="InterPro" id="IPR011990">
    <property type="entry name" value="TPR-like_helical_dom_sf"/>
</dbReference>
<feature type="repeat" description="PPR" evidence="3">
    <location>
        <begin position="579"/>
        <end position="613"/>
    </location>
</feature>
<feature type="domain" description="PROP1-like PPR" evidence="5">
    <location>
        <begin position="228"/>
        <end position="345"/>
    </location>
</feature>
<accession>A0A6A1WHM7</accession>
<dbReference type="PANTHER" id="PTHR47934:SF6">
    <property type="entry name" value="MITOCHONDRIAL GROUP I INTRON SPLICING FACTOR CCM1-RELATED"/>
    <property type="match status" value="1"/>
</dbReference>
<dbReference type="PROSITE" id="PS51375">
    <property type="entry name" value="PPR"/>
    <property type="match status" value="6"/>
</dbReference>
<dbReference type="Pfam" id="PF17177">
    <property type="entry name" value="PPR_long"/>
    <property type="match status" value="1"/>
</dbReference>
<dbReference type="PANTHER" id="PTHR47934">
    <property type="entry name" value="PENTATRICOPEPTIDE REPEAT-CONTAINING PROTEIN PET309, MITOCHONDRIAL"/>
    <property type="match status" value="1"/>
</dbReference>
<feature type="compositionally biased region" description="Basic residues" evidence="4">
    <location>
        <begin position="20"/>
        <end position="32"/>
    </location>
</feature>
<dbReference type="InterPro" id="IPR033443">
    <property type="entry name" value="PROP1-like_PPR_dom"/>
</dbReference>
<name>A0A6A1WHM7_9ROSI</name>